<organism evidence="2 3">
    <name type="scientific">Herbinix luporum</name>
    <dbReference type="NCBI Taxonomy" id="1679721"/>
    <lineage>
        <taxon>Bacteria</taxon>
        <taxon>Bacillati</taxon>
        <taxon>Bacillota</taxon>
        <taxon>Clostridia</taxon>
        <taxon>Lachnospirales</taxon>
        <taxon>Lachnospiraceae</taxon>
        <taxon>Herbinix</taxon>
    </lineage>
</organism>
<dbReference type="Gene3D" id="1.10.1760.20">
    <property type="match status" value="1"/>
</dbReference>
<feature type="transmembrane region" description="Helical" evidence="1">
    <location>
        <begin position="20"/>
        <end position="43"/>
    </location>
</feature>
<keyword evidence="1" id="KW-0812">Transmembrane</keyword>
<sequence>MFEKLFDFFIVRDLESQSFYPTTAGKIVLLIIIVMLLVVLLTVSNVEHKFNIKQLAFSSVAMTMAVVTSFFTVYDLPFGGSITLFRMFFICLIGYLYGTKSGIITGVAYGILDFILKPYAITLIQPILDYPIAFGCLGLAGLFSKSEYGIIKGYLLGVTGRYICHVITGIVYFHEYAGGKNVILYSLTYNASYIVPEAILTVLILITPPVRQALYEIKKMALEG</sequence>
<feature type="transmembrane region" description="Helical" evidence="1">
    <location>
        <begin position="127"/>
        <end position="143"/>
    </location>
</feature>
<feature type="transmembrane region" description="Helical" evidence="1">
    <location>
        <begin position="193"/>
        <end position="210"/>
    </location>
</feature>
<proteinExistence type="predicted"/>
<evidence type="ECO:0000256" key="1">
    <source>
        <dbReference type="SAM" id="Phobius"/>
    </source>
</evidence>
<protein>
    <submittedName>
        <fullName evidence="2">Putative membrane protein</fullName>
    </submittedName>
</protein>
<feature type="transmembrane region" description="Helical" evidence="1">
    <location>
        <begin position="55"/>
        <end position="74"/>
    </location>
</feature>
<dbReference type="RefSeq" id="WP_058258743.1">
    <property type="nucleotide sequence ID" value="NZ_DUPS01000019.1"/>
</dbReference>
<dbReference type="GO" id="GO:0005886">
    <property type="term" value="C:plasma membrane"/>
    <property type="evidence" value="ECO:0007669"/>
    <property type="project" value="InterPro"/>
</dbReference>
<evidence type="ECO:0000313" key="2">
    <source>
        <dbReference type="EMBL" id="CUH93502.1"/>
    </source>
</evidence>
<keyword evidence="1" id="KW-1133">Transmembrane helix</keyword>
<evidence type="ECO:0000313" key="3">
    <source>
        <dbReference type="Proteomes" id="UP000196053"/>
    </source>
</evidence>
<keyword evidence="1" id="KW-0472">Membrane</keyword>
<dbReference type="AlphaFoldDB" id="A0A0K8J861"/>
<feature type="transmembrane region" description="Helical" evidence="1">
    <location>
        <begin position="155"/>
        <end position="173"/>
    </location>
</feature>
<dbReference type="Pfam" id="PF09515">
    <property type="entry name" value="Thia_YuaJ"/>
    <property type="match status" value="1"/>
</dbReference>
<name>A0A0K8J861_9FIRM</name>
<dbReference type="InterPro" id="IPR012651">
    <property type="entry name" value="Thia_Transptr_ThiT"/>
</dbReference>
<dbReference type="NCBIfam" id="TIGR02357">
    <property type="entry name" value="ECF_ThiT_YuaJ"/>
    <property type="match status" value="1"/>
</dbReference>
<dbReference type="GO" id="GO:0015234">
    <property type="term" value="F:thiamine transmembrane transporter activity"/>
    <property type="evidence" value="ECO:0007669"/>
    <property type="project" value="InterPro"/>
</dbReference>
<dbReference type="Proteomes" id="UP000196053">
    <property type="component" value="Chromosome I"/>
</dbReference>
<gene>
    <name evidence="2" type="ORF">SD1D_1964</name>
</gene>
<dbReference type="EMBL" id="LN879430">
    <property type="protein sequence ID" value="CUH93502.1"/>
    <property type="molecule type" value="Genomic_DNA"/>
</dbReference>
<dbReference type="KEGG" id="hsd:SD1D_1964"/>
<keyword evidence="3" id="KW-1185">Reference proteome</keyword>
<accession>A0A0K8J861</accession>
<reference evidence="3" key="1">
    <citation type="submission" date="2015-09" db="EMBL/GenBank/DDBJ databases">
        <authorList>
            <person name="Wibberg D."/>
        </authorList>
    </citation>
    <scope>NUCLEOTIDE SEQUENCE [LARGE SCALE GENOMIC DNA]</scope>
    <source>
        <strain evidence="3">SD1D</strain>
    </source>
</reference>